<reference evidence="2 3" key="1">
    <citation type="submission" date="2024-01" db="EMBL/GenBank/DDBJ databases">
        <title>The genomes of 5 underutilized Papilionoideae crops provide insights into root nodulation and disease resistance.</title>
        <authorList>
            <person name="Yuan L."/>
        </authorList>
    </citation>
    <scope>NUCLEOTIDE SEQUENCE [LARGE SCALE GENOMIC DNA]</scope>
    <source>
        <strain evidence="2">LY-2023</strain>
        <tissue evidence="2">Leaf</tissue>
    </source>
</reference>
<feature type="compositionally biased region" description="Basic residues" evidence="1">
    <location>
        <begin position="112"/>
        <end position="124"/>
    </location>
</feature>
<evidence type="ECO:0000256" key="1">
    <source>
        <dbReference type="SAM" id="MobiDB-lite"/>
    </source>
</evidence>
<sequence>MDYWDNELIDEDDGDGDSDMGEEYDKVGEDFKEGIVSSLSRNGAKEVFDEKVESSVLMCDKDVKSIGLNNPNARDRSVGLDDKMPIVDSVRSYWNSDASTEDSGSATSFKGVTHRTSSRGVHLK</sequence>
<evidence type="ECO:0000313" key="3">
    <source>
        <dbReference type="Proteomes" id="UP001359559"/>
    </source>
</evidence>
<comment type="caution">
    <text evidence="2">The sequence shown here is derived from an EMBL/GenBank/DDBJ whole genome shotgun (WGS) entry which is preliminary data.</text>
</comment>
<feature type="region of interest" description="Disordered" evidence="1">
    <location>
        <begin position="95"/>
        <end position="124"/>
    </location>
</feature>
<proteinExistence type="predicted"/>
<dbReference type="EMBL" id="JAYKXN010000003">
    <property type="protein sequence ID" value="KAK7301940.1"/>
    <property type="molecule type" value="Genomic_DNA"/>
</dbReference>
<evidence type="ECO:0000313" key="2">
    <source>
        <dbReference type="EMBL" id="KAK7301940.1"/>
    </source>
</evidence>
<feature type="compositionally biased region" description="Polar residues" evidence="1">
    <location>
        <begin position="95"/>
        <end position="111"/>
    </location>
</feature>
<feature type="region of interest" description="Disordered" evidence="1">
    <location>
        <begin position="1"/>
        <end position="24"/>
    </location>
</feature>
<feature type="compositionally biased region" description="Acidic residues" evidence="1">
    <location>
        <begin position="1"/>
        <end position="22"/>
    </location>
</feature>
<keyword evidence="3" id="KW-1185">Reference proteome</keyword>
<accession>A0AAN9PJP8</accession>
<gene>
    <name evidence="2" type="ORF">RJT34_12817</name>
</gene>
<protein>
    <submittedName>
        <fullName evidence="2">Uncharacterized protein</fullName>
    </submittedName>
</protein>
<organism evidence="2 3">
    <name type="scientific">Clitoria ternatea</name>
    <name type="common">Butterfly pea</name>
    <dbReference type="NCBI Taxonomy" id="43366"/>
    <lineage>
        <taxon>Eukaryota</taxon>
        <taxon>Viridiplantae</taxon>
        <taxon>Streptophyta</taxon>
        <taxon>Embryophyta</taxon>
        <taxon>Tracheophyta</taxon>
        <taxon>Spermatophyta</taxon>
        <taxon>Magnoliopsida</taxon>
        <taxon>eudicotyledons</taxon>
        <taxon>Gunneridae</taxon>
        <taxon>Pentapetalae</taxon>
        <taxon>rosids</taxon>
        <taxon>fabids</taxon>
        <taxon>Fabales</taxon>
        <taxon>Fabaceae</taxon>
        <taxon>Papilionoideae</taxon>
        <taxon>50 kb inversion clade</taxon>
        <taxon>NPAAA clade</taxon>
        <taxon>indigoferoid/millettioid clade</taxon>
        <taxon>Phaseoleae</taxon>
        <taxon>Clitoria</taxon>
    </lineage>
</organism>
<dbReference type="AlphaFoldDB" id="A0AAN9PJP8"/>
<name>A0AAN9PJP8_CLITE</name>
<dbReference type="Proteomes" id="UP001359559">
    <property type="component" value="Unassembled WGS sequence"/>
</dbReference>